<keyword evidence="2" id="KW-0812">Transmembrane</keyword>
<evidence type="ECO:0000313" key="3">
    <source>
        <dbReference type="EMBL" id="MEE4544862.1"/>
    </source>
</evidence>
<proteinExistence type="predicted"/>
<feature type="transmembrane region" description="Helical" evidence="2">
    <location>
        <begin position="31"/>
        <end position="51"/>
    </location>
</feature>
<protein>
    <submittedName>
        <fullName evidence="3">Uncharacterized protein</fullName>
    </submittedName>
</protein>
<comment type="caution">
    <text evidence="3">The sequence shown here is derived from an EMBL/GenBank/DDBJ whole genome shotgun (WGS) entry which is preliminary data.</text>
</comment>
<feature type="compositionally biased region" description="Low complexity" evidence="1">
    <location>
        <begin position="79"/>
        <end position="90"/>
    </location>
</feature>
<name>A0ABU7PGB8_9ACTN</name>
<evidence type="ECO:0000256" key="1">
    <source>
        <dbReference type="SAM" id="MobiDB-lite"/>
    </source>
</evidence>
<keyword evidence="2" id="KW-1133">Transmembrane helix</keyword>
<dbReference type="Proteomes" id="UP001344658">
    <property type="component" value="Unassembled WGS sequence"/>
</dbReference>
<keyword evidence="4" id="KW-1185">Reference proteome</keyword>
<reference evidence="3 4" key="1">
    <citation type="submission" date="2023-12" db="EMBL/GenBank/DDBJ databases">
        <title>Streptomyces sp. V4-01.</title>
        <authorList>
            <person name="Somphong A."/>
            <person name="Phongsopitanun W."/>
        </authorList>
    </citation>
    <scope>NUCLEOTIDE SEQUENCE [LARGE SCALE GENOMIC DNA]</scope>
    <source>
        <strain evidence="3 4">V4-01</strain>
    </source>
</reference>
<organism evidence="3 4">
    <name type="scientific">Actinacidiphila polyblastidii</name>
    <dbReference type="NCBI Taxonomy" id="3110430"/>
    <lineage>
        <taxon>Bacteria</taxon>
        <taxon>Bacillati</taxon>
        <taxon>Actinomycetota</taxon>
        <taxon>Actinomycetes</taxon>
        <taxon>Kitasatosporales</taxon>
        <taxon>Streptomycetaceae</taxon>
        <taxon>Actinacidiphila</taxon>
    </lineage>
</organism>
<gene>
    <name evidence="3" type="ORF">V2S66_23210</name>
</gene>
<dbReference type="RefSeq" id="WP_330798035.1">
    <property type="nucleotide sequence ID" value="NZ_JAZEWV010000022.1"/>
</dbReference>
<dbReference type="EMBL" id="JAZEWV010000022">
    <property type="protein sequence ID" value="MEE4544862.1"/>
    <property type="molecule type" value="Genomic_DNA"/>
</dbReference>
<keyword evidence="2" id="KW-0472">Membrane</keyword>
<evidence type="ECO:0000313" key="4">
    <source>
        <dbReference type="Proteomes" id="UP001344658"/>
    </source>
</evidence>
<feature type="region of interest" description="Disordered" evidence="1">
    <location>
        <begin position="1"/>
        <end position="26"/>
    </location>
</feature>
<feature type="region of interest" description="Disordered" evidence="1">
    <location>
        <begin position="56"/>
        <end position="90"/>
    </location>
</feature>
<sequence length="184" mass="19004">MSYQQPGPGYGPLPTAQWGAPQPPPPKKSKLVPILIGIGSFIVVLVIIGAATGGMKTGGGEPSTTQAAAPADPTPAPSKAPAKAPAKPEPALAKTVLTESGHGIKTTAKFTVHGDWDLHYTYDCTSFGFQGNFIVTTGGTGFPDPLANEIGKKGTDITHQHDGGTLYLDVNSECSWTVKVVDIP</sequence>
<accession>A0ABU7PGB8</accession>
<evidence type="ECO:0000256" key="2">
    <source>
        <dbReference type="SAM" id="Phobius"/>
    </source>
</evidence>